<gene>
    <name evidence="1" type="ORF">H8S00_10235</name>
</gene>
<proteinExistence type="predicted"/>
<evidence type="ECO:0000313" key="2">
    <source>
        <dbReference type="Proteomes" id="UP000597877"/>
    </source>
</evidence>
<name>A0ABR7F436_9FIRM</name>
<dbReference type="RefSeq" id="WP_158576898.1">
    <property type="nucleotide sequence ID" value="NZ_JACOOZ010000007.1"/>
</dbReference>
<organism evidence="1 2">
    <name type="scientific">Eubacterium segne</name>
    <dbReference type="NCBI Taxonomy" id="2763045"/>
    <lineage>
        <taxon>Bacteria</taxon>
        <taxon>Bacillati</taxon>
        <taxon>Bacillota</taxon>
        <taxon>Clostridia</taxon>
        <taxon>Eubacteriales</taxon>
        <taxon>Eubacteriaceae</taxon>
        <taxon>Eubacterium</taxon>
    </lineage>
</organism>
<accession>A0ABR7F436</accession>
<protein>
    <submittedName>
        <fullName evidence="1">Uncharacterized protein</fullName>
    </submittedName>
</protein>
<keyword evidence="2" id="KW-1185">Reference proteome</keyword>
<evidence type="ECO:0000313" key="1">
    <source>
        <dbReference type="EMBL" id="MBC5668362.1"/>
    </source>
</evidence>
<reference evidence="1 2" key="1">
    <citation type="submission" date="2020-08" db="EMBL/GenBank/DDBJ databases">
        <title>Genome public.</title>
        <authorList>
            <person name="Liu C."/>
            <person name="Sun Q."/>
        </authorList>
    </citation>
    <scope>NUCLEOTIDE SEQUENCE [LARGE SCALE GENOMIC DNA]</scope>
    <source>
        <strain evidence="1 2">BX4</strain>
    </source>
</reference>
<dbReference type="EMBL" id="JACOOZ010000007">
    <property type="protein sequence ID" value="MBC5668362.1"/>
    <property type="molecule type" value="Genomic_DNA"/>
</dbReference>
<dbReference type="Proteomes" id="UP000597877">
    <property type="component" value="Unassembled WGS sequence"/>
</dbReference>
<sequence length="56" mass="6347">MRKLYETPEILVTKFDVNKRVMVELETGNEKPGDRWNAGVDIISGNYVPPDLDLLG</sequence>
<comment type="caution">
    <text evidence="1">The sequence shown here is derived from an EMBL/GenBank/DDBJ whole genome shotgun (WGS) entry which is preliminary data.</text>
</comment>